<dbReference type="AlphaFoldDB" id="A0A6B1D521"/>
<feature type="domain" description="MobA-like NTP transferase" evidence="2">
    <location>
        <begin position="294"/>
        <end position="461"/>
    </location>
</feature>
<protein>
    <submittedName>
        <fullName evidence="3">Putative selenium-dependent hydroxylase accessory protein YqeC</fullName>
    </submittedName>
</protein>
<dbReference type="InterPro" id="IPR017587">
    <property type="entry name" value="YqeC"/>
</dbReference>
<dbReference type="PANTHER" id="PTHR43777:SF1">
    <property type="entry name" value="MOLYBDENUM COFACTOR CYTIDYLYLTRANSFERASE"/>
    <property type="match status" value="1"/>
</dbReference>
<feature type="region of interest" description="Disordered" evidence="1">
    <location>
        <begin position="219"/>
        <end position="239"/>
    </location>
</feature>
<dbReference type="GO" id="GO:0016779">
    <property type="term" value="F:nucleotidyltransferase activity"/>
    <property type="evidence" value="ECO:0007669"/>
    <property type="project" value="UniProtKB-ARBA"/>
</dbReference>
<evidence type="ECO:0000256" key="1">
    <source>
        <dbReference type="SAM" id="MobiDB-lite"/>
    </source>
</evidence>
<name>A0A6B1D521_9CHLR</name>
<dbReference type="Pfam" id="PF12804">
    <property type="entry name" value="NTP_transf_3"/>
    <property type="match status" value="1"/>
</dbReference>
<dbReference type="EMBL" id="VXMH01000028">
    <property type="protein sequence ID" value="MYC94562.1"/>
    <property type="molecule type" value="Genomic_DNA"/>
</dbReference>
<dbReference type="NCBIfam" id="TIGR03172">
    <property type="entry name" value="selenium cofactor biosynthesis protein YqeC"/>
    <property type="match status" value="1"/>
</dbReference>
<accession>A0A6B1D521</accession>
<dbReference type="SUPFAM" id="SSF53448">
    <property type="entry name" value="Nucleotide-diphospho-sugar transferases"/>
    <property type="match status" value="1"/>
</dbReference>
<sequence length="489" mass="51455">MQLHHALRLPPAELSVVTLVGAGGKTSALFRLAGEAVAGGRRVVTTTTTHIFAAQAEQTPARLEVTPDSTGAIDWAALEAQLAQHGHCLIWVPPNARATSAGGPTDPSLTGSKRQGLPPRVVDALAARAGDLGISLIAIEGDGSRRRPVKAPAPHEPVIPSCTTHLVPVAGLDGLGLPLDAPYVHRPEQVRALLQEDNASTRLTPRMLGRLLVEPYGQGVRSKERGKRTPFSSASRPRGARLAPLLNKADSAPRLAAARLIAQWLAQQNQPALIGAVGPESRTAVRERWGATTAVVLAAGESRRMGQPKQLLRWRGEPLATRAARIALDSGASETIVVTGAVGEQVEAALAPLREAGRGRLRVVFNPAWQDGQAGSVRAAVAALPAACEAVLFLPVDQPRLPAALLRRLWQAWRGGSDLAAVAVDGAVRGAPAVFDRRYFGLLQRVEGDRGGGALLRQHAAEVEAIETPGNWLADVDTPEDWQSAVAGG</sequence>
<proteinExistence type="predicted"/>
<reference evidence="3" key="1">
    <citation type="submission" date="2019-09" db="EMBL/GenBank/DDBJ databases">
        <title>Characterisation of the sponge microbiome using genome-centric metagenomics.</title>
        <authorList>
            <person name="Engelberts J.P."/>
            <person name="Robbins S.J."/>
            <person name="De Goeij J.M."/>
            <person name="Aranda M."/>
            <person name="Bell S.C."/>
            <person name="Webster N.S."/>
        </authorList>
    </citation>
    <scope>NUCLEOTIDE SEQUENCE</scope>
    <source>
        <strain evidence="3">SB0661_bin_32</strain>
    </source>
</reference>
<organism evidence="3">
    <name type="scientific">Caldilineaceae bacterium SB0661_bin_32</name>
    <dbReference type="NCBI Taxonomy" id="2605255"/>
    <lineage>
        <taxon>Bacteria</taxon>
        <taxon>Bacillati</taxon>
        <taxon>Chloroflexota</taxon>
        <taxon>Caldilineae</taxon>
        <taxon>Caldilineales</taxon>
        <taxon>Caldilineaceae</taxon>
    </lineage>
</organism>
<dbReference type="CDD" id="cd04182">
    <property type="entry name" value="GT_2_like_f"/>
    <property type="match status" value="1"/>
</dbReference>
<dbReference type="Gene3D" id="3.90.550.10">
    <property type="entry name" value="Spore Coat Polysaccharide Biosynthesis Protein SpsA, Chain A"/>
    <property type="match status" value="1"/>
</dbReference>
<comment type="caution">
    <text evidence="3">The sequence shown here is derived from an EMBL/GenBank/DDBJ whole genome shotgun (WGS) entry which is preliminary data.</text>
</comment>
<evidence type="ECO:0000313" key="3">
    <source>
        <dbReference type="EMBL" id="MYC94562.1"/>
    </source>
</evidence>
<dbReference type="Pfam" id="PF19842">
    <property type="entry name" value="YqeC"/>
    <property type="match status" value="1"/>
</dbReference>
<dbReference type="InterPro" id="IPR025877">
    <property type="entry name" value="MobA-like_NTP_Trfase"/>
</dbReference>
<evidence type="ECO:0000259" key="2">
    <source>
        <dbReference type="Pfam" id="PF12804"/>
    </source>
</evidence>
<dbReference type="PANTHER" id="PTHR43777">
    <property type="entry name" value="MOLYBDENUM COFACTOR CYTIDYLYLTRANSFERASE"/>
    <property type="match status" value="1"/>
</dbReference>
<dbReference type="InterPro" id="IPR029044">
    <property type="entry name" value="Nucleotide-diphossugar_trans"/>
</dbReference>
<gene>
    <name evidence="3" type="primary">yqeC</name>
    <name evidence="3" type="ORF">F4X14_06290</name>
</gene>